<accession>A0A2P2IXK5</accession>
<dbReference type="EMBL" id="GGEC01005458">
    <property type="protein sequence ID" value="MBW85941.1"/>
    <property type="molecule type" value="Transcribed_RNA"/>
</dbReference>
<protein>
    <submittedName>
        <fullName evidence="1">Uncharacterized protein</fullName>
    </submittedName>
</protein>
<dbReference type="AlphaFoldDB" id="A0A2P2IXK5"/>
<organism evidence="1">
    <name type="scientific">Rhizophora mucronata</name>
    <name type="common">Asiatic mangrove</name>
    <dbReference type="NCBI Taxonomy" id="61149"/>
    <lineage>
        <taxon>Eukaryota</taxon>
        <taxon>Viridiplantae</taxon>
        <taxon>Streptophyta</taxon>
        <taxon>Embryophyta</taxon>
        <taxon>Tracheophyta</taxon>
        <taxon>Spermatophyta</taxon>
        <taxon>Magnoliopsida</taxon>
        <taxon>eudicotyledons</taxon>
        <taxon>Gunneridae</taxon>
        <taxon>Pentapetalae</taxon>
        <taxon>rosids</taxon>
        <taxon>fabids</taxon>
        <taxon>Malpighiales</taxon>
        <taxon>Rhizophoraceae</taxon>
        <taxon>Rhizophora</taxon>
    </lineage>
</organism>
<name>A0A2P2IXK5_RHIMU</name>
<sequence length="25" mass="2850">MQSTSFKRSQVIYVHNGLILKVLTS</sequence>
<reference evidence="1" key="1">
    <citation type="submission" date="2018-02" db="EMBL/GenBank/DDBJ databases">
        <title>Rhizophora mucronata_Transcriptome.</title>
        <authorList>
            <person name="Meera S.P."/>
            <person name="Sreeshan A."/>
            <person name="Augustine A."/>
        </authorList>
    </citation>
    <scope>NUCLEOTIDE SEQUENCE</scope>
    <source>
        <tissue evidence="1">Leaf</tissue>
    </source>
</reference>
<evidence type="ECO:0000313" key="1">
    <source>
        <dbReference type="EMBL" id="MBW85941.1"/>
    </source>
</evidence>
<proteinExistence type="predicted"/>